<dbReference type="EMBL" id="BX294138">
    <property type="protein sequence ID" value="CAD73175.1"/>
    <property type="molecule type" value="Genomic_DNA"/>
</dbReference>
<gene>
    <name evidence="1" type="ordered locus">RB3406</name>
</gene>
<accession>Q7UUA6</accession>
<proteinExistence type="predicted"/>
<keyword evidence="2" id="KW-1185">Reference proteome</keyword>
<organism evidence="1 2">
    <name type="scientific">Rhodopirellula baltica (strain DSM 10527 / NCIMB 13988 / SH1)</name>
    <dbReference type="NCBI Taxonomy" id="243090"/>
    <lineage>
        <taxon>Bacteria</taxon>
        <taxon>Pseudomonadati</taxon>
        <taxon>Planctomycetota</taxon>
        <taxon>Planctomycetia</taxon>
        <taxon>Pirellulales</taxon>
        <taxon>Pirellulaceae</taxon>
        <taxon>Rhodopirellula</taxon>
    </lineage>
</organism>
<reference evidence="1 2" key="1">
    <citation type="journal article" date="2003" name="Proc. Natl. Acad. Sci. U.S.A.">
        <title>Complete genome sequence of the marine planctomycete Pirellula sp. strain 1.</title>
        <authorList>
            <person name="Gloeckner F.O."/>
            <person name="Kube M."/>
            <person name="Bauer M."/>
            <person name="Teeling H."/>
            <person name="Lombardot T."/>
            <person name="Ludwig W."/>
            <person name="Gade D."/>
            <person name="Beck A."/>
            <person name="Borzym K."/>
            <person name="Heitmann K."/>
            <person name="Rabus R."/>
            <person name="Schlesner H."/>
            <person name="Amann R."/>
            <person name="Reinhardt R."/>
        </authorList>
    </citation>
    <scope>NUCLEOTIDE SEQUENCE [LARGE SCALE GENOMIC DNA]</scope>
    <source>
        <strain evidence="2">DSM 10527 / NCIMB 13988 / SH1</strain>
    </source>
</reference>
<dbReference type="Proteomes" id="UP000001025">
    <property type="component" value="Chromosome"/>
</dbReference>
<dbReference type="EnsemblBacteria" id="CAD73175">
    <property type="protein sequence ID" value="CAD73175"/>
    <property type="gene ID" value="RB3406"/>
</dbReference>
<name>Q7UUA6_RHOBA</name>
<dbReference type="InParanoid" id="Q7UUA6"/>
<dbReference type="STRING" id="243090.RB3406"/>
<dbReference type="HOGENOM" id="CLU_3221246_0_0_0"/>
<protein>
    <submittedName>
        <fullName evidence="1">Uncharacterized protein</fullName>
    </submittedName>
</protein>
<dbReference type="AlphaFoldDB" id="Q7UUA6"/>
<evidence type="ECO:0000313" key="1">
    <source>
        <dbReference type="EMBL" id="CAD73175.1"/>
    </source>
</evidence>
<evidence type="ECO:0000313" key="2">
    <source>
        <dbReference type="Proteomes" id="UP000001025"/>
    </source>
</evidence>
<sequence length="44" mass="4865">MGISFSRVSGNVSSFSVTEKLSDLEASDRLRRTRWGKGTLDFNG</sequence>
<dbReference type="KEGG" id="rba:RB3406"/>